<accession>A0A4U5MNS8</accession>
<dbReference type="Proteomes" id="UP000298663">
    <property type="component" value="Unassembled WGS sequence"/>
</dbReference>
<evidence type="ECO:0000313" key="2">
    <source>
        <dbReference type="Proteomes" id="UP000298663"/>
    </source>
</evidence>
<organism evidence="1 2">
    <name type="scientific">Steinernema carpocapsae</name>
    <name type="common">Entomopathogenic nematode</name>
    <dbReference type="NCBI Taxonomy" id="34508"/>
    <lineage>
        <taxon>Eukaryota</taxon>
        <taxon>Metazoa</taxon>
        <taxon>Ecdysozoa</taxon>
        <taxon>Nematoda</taxon>
        <taxon>Chromadorea</taxon>
        <taxon>Rhabditida</taxon>
        <taxon>Tylenchina</taxon>
        <taxon>Panagrolaimomorpha</taxon>
        <taxon>Strongyloidoidea</taxon>
        <taxon>Steinernematidae</taxon>
        <taxon>Steinernema</taxon>
    </lineage>
</organism>
<evidence type="ECO:0008006" key="3">
    <source>
        <dbReference type="Google" id="ProtNLM"/>
    </source>
</evidence>
<gene>
    <name evidence="1" type="ORF">L596_022710</name>
</gene>
<reference evidence="1 2" key="1">
    <citation type="journal article" date="2015" name="Genome Biol.">
        <title>Comparative genomics of Steinernema reveals deeply conserved gene regulatory networks.</title>
        <authorList>
            <person name="Dillman A.R."/>
            <person name="Macchietto M."/>
            <person name="Porter C.F."/>
            <person name="Rogers A."/>
            <person name="Williams B."/>
            <person name="Antoshechkin I."/>
            <person name="Lee M.M."/>
            <person name="Goodwin Z."/>
            <person name="Lu X."/>
            <person name="Lewis E.E."/>
            <person name="Goodrich-Blair H."/>
            <person name="Stock S.P."/>
            <person name="Adams B.J."/>
            <person name="Sternberg P.W."/>
            <person name="Mortazavi A."/>
        </authorList>
    </citation>
    <scope>NUCLEOTIDE SEQUENCE [LARGE SCALE GENOMIC DNA]</scope>
    <source>
        <strain evidence="1 2">ALL</strain>
    </source>
</reference>
<proteinExistence type="predicted"/>
<keyword evidence="2" id="KW-1185">Reference proteome</keyword>
<sequence>MDSFQKESVYEIRPYQFWNDPEGVGYFERTSILTVDENGVLSYGDQNVRRLNEHLVKTGIRTENERISTTQPVNIVKYEASIFEVLVALSHRLGKLEKLSEVVDNSRMVAARGAMADLGARKHNPTTPLKLLFGVYKGIVFMVSENKDRPRDNTGFINECALTVPSVNAPNFLTHPAPWHESYVQGKLELGLDKPKKVTVFINGQLDCLDSEGRQVELKLKKYGLDNSYLPHTDSSRWFLQQVLVGTEWIVVSEHSKDSSWINSVSAIHIEQLENGLYGSPGNRMKNVPHWNRKELIAHMKFFLNGMKHRMLNDVRFKDKIVVVEKVAEDTRFFITKVLSDRSAMFPPHFTDHFDRVG</sequence>
<comment type="caution">
    <text evidence="1">The sequence shown here is derived from an EMBL/GenBank/DDBJ whole genome shotgun (WGS) entry which is preliminary data.</text>
</comment>
<evidence type="ECO:0000313" key="1">
    <source>
        <dbReference type="EMBL" id="TKR70723.1"/>
    </source>
</evidence>
<dbReference type="STRING" id="34508.A0A4U5MNS8"/>
<protein>
    <recommendedName>
        <fullName evidence="3">Decapping nuclease</fullName>
    </recommendedName>
</protein>
<reference evidence="1 2" key="2">
    <citation type="journal article" date="2019" name="G3 (Bethesda)">
        <title>Hybrid Assembly of the Genome of the Entomopathogenic Nematode Steinernema carpocapsae Identifies the X-Chromosome.</title>
        <authorList>
            <person name="Serra L."/>
            <person name="Macchietto M."/>
            <person name="Macias-Munoz A."/>
            <person name="McGill C.J."/>
            <person name="Rodriguez I.M."/>
            <person name="Rodriguez B."/>
            <person name="Murad R."/>
            <person name="Mortazavi A."/>
        </authorList>
    </citation>
    <scope>NUCLEOTIDE SEQUENCE [LARGE SCALE GENOMIC DNA]</scope>
    <source>
        <strain evidence="1 2">ALL</strain>
    </source>
</reference>
<name>A0A4U5MNS8_STECR</name>
<dbReference type="AlphaFoldDB" id="A0A4U5MNS8"/>
<dbReference type="OrthoDB" id="6503153at2759"/>
<dbReference type="EMBL" id="AZBU02000007">
    <property type="protein sequence ID" value="TKR70723.1"/>
    <property type="molecule type" value="Genomic_DNA"/>
</dbReference>